<name>A0A1B0BSB8_9MUSC</name>
<evidence type="ECO:0000313" key="1">
    <source>
        <dbReference type="EnsemblMetazoa" id="GPPI039088-PA"/>
    </source>
</evidence>
<reference evidence="1" key="2">
    <citation type="submission" date="2020-05" db="UniProtKB">
        <authorList>
            <consortium name="EnsemblMetazoa"/>
        </authorList>
    </citation>
    <scope>IDENTIFICATION</scope>
    <source>
        <strain evidence="1">IAEA</strain>
    </source>
</reference>
<sequence length="75" mass="8426">MHMQAVPTAAIKANMPAVLKHNLTSSFAKWHRFHATSTSSQLKQLSQPRATLLNQKQQIMDDMEIELNLSVAEPI</sequence>
<dbReference type="VEuPathDB" id="VectorBase:GPPI039088"/>
<proteinExistence type="predicted"/>
<protein>
    <submittedName>
        <fullName evidence="1">Uncharacterized protein</fullName>
    </submittedName>
</protein>
<accession>A0A1B0BSB8</accession>
<dbReference type="AlphaFoldDB" id="A0A1B0BSB8"/>
<evidence type="ECO:0000313" key="2">
    <source>
        <dbReference type="Proteomes" id="UP000092460"/>
    </source>
</evidence>
<dbReference type="EnsemblMetazoa" id="GPPI039088-RA">
    <property type="protein sequence ID" value="GPPI039088-PA"/>
    <property type="gene ID" value="GPPI039088"/>
</dbReference>
<reference evidence="2" key="1">
    <citation type="submission" date="2015-01" db="EMBL/GenBank/DDBJ databases">
        <authorList>
            <person name="Aksoy S."/>
            <person name="Warren W."/>
            <person name="Wilson R.K."/>
        </authorList>
    </citation>
    <scope>NUCLEOTIDE SEQUENCE [LARGE SCALE GENOMIC DNA]</scope>
    <source>
        <strain evidence="2">IAEA</strain>
    </source>
</reference>
<keyword evidence="2" id="KW-1185">Reference proteome</keyword>
<dbReference type="Proteomes" id="UP000092460">
    <property type="component" value="Unassembled WGS sequence"/>
</dbReference>
<dbReference type="EMBL" id="JXJN01019647">
    <property type="status" value="NOT_ANNOTATED_CDS"/>
    <property type="molecule type" value="Genomic_DNA"/>
</dbReference>
<organism evidence="1 2">
    <name type="scientific">Glossina palpalis gambiensis</name>
    <dbReference type="NCBI Taxonomy" id="67801"/>
    <lineage>
        <taxon>Eukaryota</taxon>
        <taxon>Metazoa</taxon>
        <taxon>Ecdysozoa</taxon>
        <taxon>Arthropoda</taxon>
        <taxon>Hexapoda</taxon>
        <taxon>Insecta</taxon>
        <taxon>Pterygota</taxon>
        <taxon>Neoptera</taxon>
        <taxon>Endopterygota</taxon>
        <taxon>Diptera</taxon>
        <taxon>Brachycera</taxon>
        <taxon>Muscomorpha</taxon>
        <taxon>Hippoboscoidea</taxon>
        <taxon>Glossinidae</taxon>
        <taxon>Glossina</taxon>
    </lineage>
</organism>